<dbReference type="RefSeq" id="WP_380962468.1">
    <property type="nucleotide sequence ID" value="NZ_JBHTCO010000001.1"/>
</dbReference>
<accession>A0ABW2PPX2</accession>
<organism evidence="1 2">
    <name type="scientific">Scopulibacillus cellulosilyticus</name>
    <dbReference type="NCBI Taxonomy" id="2665665"/>
    <lineage>
        <taxon>Bacteria</taxon>
        <taxon>Bacillati</taxon>
        <taxon>Bacillota</taxon>
        <taxon>Bacilli</taxon>
        <taxon>Bacillales</taxon>
        <taxon>Sporolactobacillaceae</taxon>
        <taxon>Scopulibacillus</taxon>
    </lineage>
</organism>
<evidence type="ECO:0000313" key="1">
    <source>
        <dbReference type="EMBL" id="MFC7391457.1"/>
    </source>
</evidence>
<keyword evidence="2" id="KW-1185">Reference proteome</keyword>
<protein>
    <submittedName>
        <fullName evidence="1">Uncharacterized protein</fullName>
    </submittedName>
</protein>
<gene>
    <name evidence="1" type="ORF">ACFQRG_00335</name>
</gene>
<name>A0ABW2PPX2_9BACL</name>
<evidence type="ECO:0000313" key="2">
    <source>
        <dbReference type="Proteomes" id="UP001596505"/>
    </source>
</evidence>
<proteinExistence type="predicted"/>
<reference evidence="2" key="1">
    <citation type="journal article" date="2019" name="Int. J. Syst. Evol. Microbiol.">
        <title>The Global Catalogue of Microorganisms (GCM) 10K type strain sequencing project: providing services to taxonomists for standard genome sequencing and annotation.</title>
        <authorList>
            <consortium name="The Broad Institute Genomics Platform"/>
            <consortium name="The Broad Institute Genome Sequencing Center for Infectious Disease"/>
            <person name="Wu L."/>
            <person name="Ma J."/>
        </authorList>
    </citation>
    <scope>NUCLEOTIDE SEQUENCE [LARGE SCALE GENOMIC DNA]</scope>
    <source>
        <strain evidence="2">CGMCC 1.16305</strain>
    </source>
</reference>
<dbReference type="Proteomes" id="UP001596505">
    <property type="component" value="Unassembled WGS sequence"/>
</dbReference>
<comment type="caution">
    <text evidence="1">The sequence shown here is derived from an EMBL/GenBank/DDBJ whole genome shotgun (WGS) entry which is preliminary data.</text>
</comment>
<sequence>MATTNQAVTAVNEERLLNSFLELAKINAPSGKEKPVAMFLCRV</sequence>
<dbReference type="EMBL" id="JBHTCO010000001">
    <property type="protein sequence ID" value="MFC7391457.1"/>
    <property type="molecule type" value="Genomic_DNA"/>
</dbReference>